<organism evidence="1 2">
    <name type="scientific">Bizionia paragorgiae</name>
    <dbReference type="NCBI Taxonomy" id="283786"/>
    <lineage>
        <taxon>Bacteria</taxon>
        <taxon>Pseudomonadati</taxon>
        <taxon>Bacteroidota</taxon>
        <taxon>Flavobacteriia</taxon>
        <taxon>Flavobacteriales</taxon>
        <taxon>Flavobacteriaceae</taxon>
        <taxon>Bizionia</taxon>
    </lineage>
</organism>
<name>A0A1H3YX61_BIZPA</name>
<proteinExistence type="predicted"/>
<accession>A0A1H3YX61</accession>
<evidence type="ECO:0000313" key="1">
    <source>
        <dbReference type="EMBL" id="SEA15634.1"/>
    </source>
</evidence>
<gene>
    <name evidence="1" type="ORF">SAMN04487990_107112</name>
</gene>
<dbReference type="RefSeq" id="WP_245705877.1">
    <property type="nucleotide sequence ID" value="NZ_FNQK01000007.1"/>
</dbReference>
<dbReference type="AlphaFoldDB" id="A0A1H3YX61"/>
<dbReference type="STRING" id="283786.SAMN04487990_107112"/>
<reference evidence="1 2" key="1">
    <citation type="submission" date="2016-10" db="EMBL/GenBank/DDBJ databases">
        <authorList>
            <person name="de Groot N.N."/>
        </authorList>
    </citation>
    <scope>NUCLEOTIDE SEQUENCE [LARGE SCALE GENOMIC DNA]</scope>
    <source>
        <strain evidence="1 2">DSM 23842</strain>
    </source>
</reference>
<dbReference type="Proteomes" id="UP000198846">
    <property type="component" value="Unassembled WGS sequence"/>
</dbReference>
<protein>
    <submittedName>
        <fullName evidence="1">Uncharacterized protein</fullName>
    </submittedName>
</protein>
<sequence>MGEGNPGNIKNLNNFYTPWSAPGLPNPINVSSATTWSTVTSVVRYKLNTMTDLMIDLRGQHYLSDWVDGLNYGLSYNKYNDWLVWLNFDYILYLDEYL</sequence>
<evidence type="ECO:0000313" key="2">
    <source>
        <dbReference type="Proteomes" id="UP000198846"/>
    </source>
</evidence>
<dbReference type="EMBL" id="FNQK01000007">
    <property type="protein sequence ID" value="SEA15634.1"/>
    <property type="molecule type" value="Genomic_DNA"/>
</dbReference>
<keyword evidence="2" id="KW-1185">Reference proteome</keyword>